<reference evidence="1 2" key="1">
    <citation type="journal article" date="2014" name="Int. J. Syst. Evol. Microbiol.">
        <title>Oceanisphaera profunda sp. nov., a marine bacterium isolated from deep-sea sediment, and emended description of the genus Oceanisphaera.</title>
        <authorList>
            <person name="Xu Z."/>
            <person name="Zhang X.Y."/>
            <person name="Su H.N."/>
            <person name="Yu Z.C."/>
            <person name="Liu C."/>
            <person name="Li H."/>
            <person name="Chen X.L."/>
            <person name="Song X.Y."/>
            <person name="Xie B.B."/>
            <person name="Qin Q.L."/>
            <person name="Zhou B.C."/>
            <person name="Shi M."/>
            <person name="Huang Y."/>
            <person name="Zhang Y.Z."/>
        </authorList>
    </citation>
    <scope>NUCLEOTIDE SEQUENCE [LARGE SCALE GENOMIC DNA]</scope>
    <source>
        <strain evidence="1 2">SM1222</strain>
    </source>
</reference>
<evidence type="ECO:0000313" key="2">
    <source>
        <dbReference type="Proteomes" id="UP000243937"/>
    </source>
</evidence>
<dbReference type="EMBL" id="CP021377">
    <property type="protein sequence ID" value="ART81296.1"/>
    <property type="molecule type" value="Genomic_DNA"/>
</dbReference>
<proteinExistence type="predicted"/>
<gene>
    <name evidence="1" type="ORF">CBP31_00485</name>
</gene>
<accession>A0A1Y0D263</accession>
<sequence length="105" mass="10980">MVNPLLLLLLSTTAGIQDPTKPLTPGTVVQAAPSVIDTAPVSPLHLQAIFSGGQNSAIIDGQSYRVGDTVQDYRLVRIQPSQVVLNGPGAPLTLTLFPSFSTLSN</sequence>
<evidence type="ECO:0000313" key="1">
    <source>
        <dbReference type="EMBL" id="ART81296.1"/>
    </source>
</evidence>
<dbReference type="Proteomes" id="UP000243937">
    <property type="component" value="Chromosome"/>
</dbReference>
<name>A0A1Y0D263_9GAMM</name>
<keyword evidence="2" id="KW-1185">Reference proteome</keyword>
<evidence type="ECO:0008006" key="3">
    <source>
        <dbReference type="Google" id="ProtNLM"/>
    </source>
</evidence>
<dbReference type="AlphaFoldDB" id="A0A1Y0D263"/>
<dbReference type="OrthoDB" id="5600941at2"/>
<dbReference type="RefSeq" id="WP_087034378.1">
    <property type="nucleotide sequence ID" value="NZ_CP021377.1"/>
</dbReference>
<protein>
    <recommendedName>
        <fullName evidence="3">MSHA biogenesis protein MshK</fullName>
    </recommendedName>
</protein>
<dbReference type="KEGG" id="opf:CBP31_00485"/>
<organism evidence="1 2">
    <name type="scientific">Oceanisphaera profunda</name>
    <dbReference type="NCBI Taxonomy" id="1416627"/>
    <lineage>
        <taxon>Bacteria</taxon>
        <taxon>Pseudomonadati</taxon>
        <taxon>Pseudomonadota</taxon>
        <taxon>Gammaproteobacteria</taxon>
        <taxon>Aeromonadales</taxon>
        <taxon>Aeromonadaceae</taxon>
        <taxon>Oceanisphaera</taxon>
    </lineage>
</organism>
<dbReference type="Gene3D" id="2.30.30.830">
    <property type="match status" value="1"/>
</dbReference>